<keyword evidence="3" id="KW-1185">Reference proteome</keyword>
<accession>A0A194VHT4</accession>
<dbReference type="AlphaFoldDB" id="A0A194VHT4"/>
<sequence>MARHYHQRKEKIRFAAGRVAREEPSKAATATDLAGQERDGRERKGRAVFVTDGWCDKVNEAKEGKLEARRKCVSSCQTVGTNSKCSPATVTVTLTA</sequence>
<feature type="region of interest" description="Disordered" evidence="1">
    <location>
        <begin position="1"/>
        <end position="43"/>
    </location>
</feature>
<name>A0A194VHT4_CYTMA</name>
<organism evidence="2 3">
    <name type="scientific">Cytospora mali</name>
    <name type="common">Apple Valsa canker fungus</name>
    <name type="synonym">Valsa mali</name>
    <dbReference type="NCBI Taxonomy" id="578113"/>
    <lineage>
        <taxon>Eukaryota</taxon>
        <taxon>Fungi</taxon>
        <taxon>Dikarya</taxon>
        <taxon>Ascomycota</taxon>
        <taxon>Pezizomycotina</taxon>
        <taxon>Sordariomycetes</taxon>
        <taxon>Sordariomycetidae</taxon>
        <taxon>Diaporthales</taxon>
        <taxon>Cytosporaceae</taxon>
        <taxon>Cytospora</taxon>
    </lineage>
</organism>
<evidence type="ECO:0000313" key="2">
    <source>
        <dbReference type="EMBL" id="KUI63557.1"/>
    </source>
</evidence>
<evidence type="ECO:0000256" key="1">
    <source>
        <dbReference type="SAM" id="MobiDB-lite"/>
    </source>
</evidence>
<protein>
    <submittedName>
        <fullName evidence="2">Uncharacterized protein</fullName>
    </submittedName>
</protein>
<evidence type="ECO:0000313" key="3">
    <source>
        <dbReference type="Proteomes" id="UP000078559"/>
    </source>
</evidence>
<dbReference type="EMBL" id="KN796113">
    <property type="protein sequence ID" value="KUI63557.1"/>
    <property type="molecule type" value="Genomic_DNA"/>
</dbReference>
<reference evidence="2" key="1">
    <citation type="submission" date="2014-12" db="EMBL/GenBank/DDBJ databases">
        <title>Genome Sequence of Valsa Canker Pathogens Uncovers a Specific Adaption of Colonization on Woody Bark.</title>
        <authorList>
            <person name="Yin Z."/>
            <person name="Liu H."/>
            <person name="Gao X."/>
            <person name="Li Z."/>
            <person name="Song N."/>
            <person name="Ke X."/>
            <person name="Dai Q."/>
            <person name="Wu Y."/>
            <person name="Sun Y."/>
            <person name="Xu J.-R."/>
            <person name="Kang Z.K."/>
            <person name="Wang L."/>
            <person name="Huang L."/>
        </authorList>
    </citation>
    <scope>NUCLEOTIDE SEQUENCE [LARGE SCALE GENOMIC DNA]</scope>
    <source>
        <strain evidence="2">03-8</strain>
    </source>
</reference>
<gene>
    <name evidence="2" type="ORF">VM1G_11992</name>
</gene>
<feature type="compositionally biased region" description="Basic residues" evidence="1">
    <location>
        <begin position="1"/>
        <end position="11"/>
    </location>
</feature>
<dbReference type="Proteomes" id="UP000078559">
    <property type="component" value="Unassembled WGS sequence"/>
</dbReference>
<proteinExistence type="predicted"/>